<name>A0AAE0LZ69_9PEZI</name>
<protein>
    <submittedName>
        <fullName evidence="1">Mannosyl-3-phosphoglycerate synthase</fullName>
    </submittedName>
</protein>
<dbReference type="GO" id="GO:0051479">
    <property type="term" value="P:mannosylglycerate biosynthetic process"/>
    <property type="evidence" value="ECO:0007669"/>
    <property type="project" value="InterPro"/>
</dbReference>
<organism evidence="1 2">
    <name type="scientific">Apodospora peruviana</name>
    <dbReference type="NCBI Taxonomy" id="516989"/>
    <lineage>
        <taxon>Eukaryota</taxon>
        <taxon>Fungi</taxon>
        <taxon>Dikarya</taxon>
        <taxon>Ascomycota</taxon>
        <taxon>Pezizomycotina</taxon>
        <taxon>Sordariomycetes</taxon>
        <taxon>Sordariomycetidae</taxon>
        <taxon>Sordariales</taxon>
        <taxon>Lasiosphaeriaceae</taxon>
        <taxon>Apodospora</taxon>
    </lineage>
</organism>
<evidence type="ECO:0000313" key="1">
    <source>
        <dbReference type="EMBL" id="KAK3313381.1"/>
    </source>
</evidence>
<dbReference type="InterPro" id="IPR012812">
    <property type="entry name" value="Osmo_MPG_synth"/>
</dbReference>
<dbReference type="InterPro" id="IPR029044">
    <property type="entry name" value="Nucleotide-diphossugar_trans"/>
</dbReference>
<dbReference type="Gene3D" id="3.90.550.10">
    <property type="entry name" value="Spore Coat Polysaccharide Biosynthesis Protein SpsA, Chain A"/>
    <property type="match status" value="1"/>
</dbReference>
<reference evidence="1" key="1">
    <citation type="journal article" date="2023" name="Mol. Phylogenet. Evol.">
        <title>Genome-scale phylogeny and comparative genomics of the fungal order Sordariales.</title>
        <authorList>
            <person name="Hensen N."/>
            <person name="Bonometti L."/>
            <person name="Westerberg I."/>
            <person name="Brannstrom I.O."/>
            <person name="Guillou S."/>
            <person name="Cros-Aarteil S."/>
            <person name="Calhoun S."/>
            <person name="Haridas S."/>
            <person name="Kuo A."/>
            <person name="Mondo S."/>
            <person name="Pangilinan J."/>
            <person name="Riley R."/>
            <person name="LaButti K."/>
            <person name="Andreopoulos B."/>
            <person name="Lipzen A."/>
            <person name="Chen C."/>
            <person name="Yan M."/>
            <person name="Daum C."/>
            <person name="Ng V."/>
            <person name="Clum A."/>
            <person name="Steindorff A."/>
            <person name="Ohm R.A."/>
            <person name="Martin F."/>
            <person name="Silar P."/>
            <person name="Natvig D.O."/>
            <person name="Lalanne C."/>
            <person name="Gautier V."/>
            <person name="Ament-Velasquez S.L."/>
            <person name="Kruys A."/>
            <person name="Hutchinson M.I."/>
            <person name="Powell A.J."/>
            <person name="Barry K."/>
            <person name="Miller A.N."/>
            <person name="Grigoriev I.V."/>
            <person name="Debuchy R."/>
            <person name="Gladieux P."/>
            <person name="Hiltunen Thoren M."/>
            <person name="Johannesson H."/>
        </authorList>
    </citation>
    <scope>NUCLEOTIDE SEQUENCE</scope>
    <source>
        <strain evidence="1">CBS 118394</strain>
    </source>
</reference>
<dbReference type="AlphaFoldDB" id="A0AAE0LZ69"/>
<dbReference type="GO" id="GO:0005737">
    <property type="term" value="C:cytoplasm"/>
    <property type="evidence" value="ECO:0007669"/>
    <property type="project" value="InterPro"/>
</dbReference>
<dbReference type="Pfam" id="PF09488">
    <property type="entry name" value="Osmo_MPGsynth"/>
    <property type="match status" value="1"/>
</dbReference>
<dbReference type="GO" id="GO:0050504">
    <property type="term" value="F:mannosyl-3-phosphoglycerate synthase activity"/>
    <property type="evidence" value="ECO:0007669"/>
    <property type="project" value="InterPro"/>
</dbReference>
<proteinExistence type="predicted"/>
<dbReference type="Proteomes" id="UP001283341">
    <property type="component" value="Unassembled WGS sequence"/>
</dbReference>
<feature type="non-terminal residue" evidence="1">
    <location>
        <position position="1"/>
    </location>
</feature>
<sequence length="446" mass="48555">MRLTLPQESEAFRAGGLRIESVVQVIELDAGADTLQEESDNLSLFSSSFSSCSSSLTTTNSRTMAVGYSTLDTYHAQTTIIIPCKNENLEVLEIVLSGIPRLCMIVLVSNSTRSPDTDRYAAELSVLHRFCALAGNRSAMAIHQKDAGAAAAFRAAGMPELVSGSDGRIANGKGEGMLLGIALTAVLCPDRRYVGFVDADNTGAGSVNEYCRAYAAGFATYPHEKNMMVRVNWGSKPKVVKDRLDFKCEGRSSRIINRWLNDVLGRVDETVDGGLMVTGNSGEHAMTMDMAMRLRLAGGYAVEPFHFVDLLERNMTNGGQYRGGGGGGGGGVGAFGLARVLQVRTRNPHIHRSTDDTHIRDMYMAGLGTIYHHLPTGPLPTSVNGNRNGNWGHDLRKEILNFIASETDHEQGQKIVPPKPRIYTPLERLDLVKLRAVLDEFEDTLY</sequence>
<gene>
    <name evidence="1" type="ORF">B0H66DRAFT_629180</name>
</gene>
<accession>A0AAE0LZ69</accession>
<reference evidence="1" key="2">
    <citation type="submission" date="2023-06" db="EMBL/GenBank/DDBJ databases">
        <authorList>
            <consortium name="Lawrence Berkeley National Laboratory"/>
            <person name="Haridas S."/>
            <person name="Hensen N."/>
            <person name="Bonometti L."/>
            <person name="Westerberg I."/>
            <person name="Brannstrom I.O."/>
            <person name="Guillou S."/>
            <person name="Cros-Aarteil S."/>
            <person name="Calhoun S."/>
            <person name="Kuo A."/>
            <person name="Mondo S."/>
            <person name="Pangilinan J."/>
            <person name="Riley R."/>
            <person name="Labutti K."/>
            <person name="Andreopoulos B."/>
            <person name="Lipzen A."/>
            <person name="Chen C."/>
            <person name="Yanf M."/>
            <person name="Daum C."/>
            <person name="Ng V."/>
            <person name="Clum A."/>
            <person name="Steindorff A."/>
            <person name="Ohm R."/>
            <person name="Martin F."/>
            <person name="Silar P."/>
            <person name="Natvig D."/>
            <person name="Lalanne C."/>
            <person name="Gautier V."/>
            <person name="Ament-Velasquez S.L."/>
            <person name="Kruys A."/>
            <person name="Hutchinson M.I."/>
            <person name="Powell A.J."/>
            <person name="Barry K."/>
            <person name="Miller A.N."/>
            <person name="Grigoriev I.V."/>
            <person name="Debuchy R."/>
            <person name="Gladieux P."/>
            <person name="Thoren M.H."/>
            <person name="Johannesson H."/>
        </authorList>
    </citation>
    <scope>NUCLEOTIDE SEQUENCE</scope>
    <source>
        <strain evidence="1">CBS 118394</strain>
    </source>
</reference>
<comment type="caution">
    <text evidence="1">The sequence shown here is derived from an EMBL/GenBank/DDBJ whole genome shotgun (WGS) entry which is preliminary data.</text>
</comment>
<dbReference type="EMBL" id="JAUEDM010000007">
    <property type="protein sequence ID" value="KAK3313381.1"/>
    <property type="molecule type" value="Genomic_DNA"/>
</dbReference>
<evidence type="ECO:0000313" key="2">
    <source>
        <dbReference type="Proteomes" id="UP001283341"/>
    </source>
</evidence>
<keyword evidence="2" id="KW-1185">Reference proteome</keyword>